<dbReference type="GO" id="GO:1901135">
    <property type="term" value="P:carbohydrate derivative metabolic process"/>
    <property type="evidence" value="ECO:0007669"/>
    <property type="project" value="InterPro"/>
</dbReference>
<proteinExistence type="predicted"/>
<dbReference type="SUPFAM" id="SSF46689">
    <property type="entry name" value="Homeodomain-like"/>
    <property type="match status" value="1"/>
</dbReference>
<protein>
    <recommendedName>
        <fullName evidence="3">Homeobox domain-containing protein</fullName>
    </recommendedName>
</protein>
<dbReference type="GO" id="GO:0003677">
    <property type="term" value="F:DNA binding"/>
    <property type="evidence" value="ECO:0007669"/>
    <property type="project" value="UniProtKB-UniRule"/>
</dbReference>
<keyword evidence="1" id="KW-0238">DNA-binding</keyword>
<feature type="domain" description="Homeobox" evidence="3">
    <location>
        <begin position="280"/>
        <end position="341"/>
    </location>
</feature>
<dbReference type="GO" id="GO:0016853">
    <property type="term" value="F:isomerase activity"/>
    <property type="evidence" value="ECO:0007669"/>
    <property type="project" value="InterPro"/>
</dbReference>
<comment type="caution">
    <text evidence="4">The sequence shown here is derived from an EMBL/GenBank/DDBJ whole genome shotgun (WGS) entry which is preliminary data.</text>
</comment>
<keyword evidence="1" id="KW-0371">Homeobox</keyword>
<keyword evidence="1" id="KW-0539">Nucleus</keyword>
<dbReference type="EMBL" id="CAJHUC010000357">
    <property type="protein sequence ID" value="CAD7695506.1"/>
    <property type="molecule type" value="Genomic_DNA"/>
</dbReference>
<dbReference type="PANTHER" id="PTHR43443:SF1">
    <property type="entry name" value="3-HEXULOSE-6-PHOSPHATE ISOMERASE"/>
    <property type="match status" value="1"/>
</dbReference>
<evidence type="ECO:0000313" key="5">
    <source>
        <dbReference type="Proteomes" id="UP000708148"/>
    </source>
</evidence>
<dbReference type="InterPro" id="IPR009057">
    <property type="entry name" value="Homeodomain-like_sf"/>
</dbReference>
<dbReference type="InterPro" id="IPR001356">
    <property type="entry name" value="HD"/>
</dbReference>
<reference evidence="4" key="1">
    <citation type="submission" date="2020-12" db="EMBL/GenBank/DDBJ databases">
        <authorList>
            <person name="Iha C."/>
        </authorList>
    </citation>
    <scope>NUCLEOTIDE SEQUENCE</scope>
</reference>
<sequence>MSNQVEVMDAANLTPAGPDLEGGSPGAGSVAPNACHGPSSVSTWLTTILSREAGSGMDHGANAKVLGLPTFQIENGPPVRGNSVPQLYLDSGNGLPASAARAQMGHSCGLAHPPGALDFAPLQLTVQNAPRGSAGVGPGIPDLALAQSMAMDPGVLAAAGLQPPGAAISDPSVLFTGPLVDRGMPEAVAQPPAARLCGPDGAGQVHLLVQDLQALPNKGFALPVKVENRVGSVPARGVTVPDLRPLSSLVAGVAGEEVPGGLEPSHLLQHHAVQQPQMHRMPKPTRWKPNPAQLCLLERHFNSGYKRPTPELYAAVKGAGEAKEAQVSVWLKNRLARSKDRLSGPASKAAKAPDSGRRNASWAAGPDREGGVNEMPVSGQKRPREEGADEESWDDYHKMSQAAIREVATAMAAIDGDEVTQLVKEVCSARKVCCYGVGRERLVMKALAMRLCHMGVDACMVGEARTPAVGKGDLVMASAGPSYYNTVNAICLAAIRAQAKVIAFTAHQTAPLPFADKAVRIPIPFAHPIPSYGHKAPKVEVPNGNAHKVMQLGSAFEVTLWMMFECMCIMIQKKLGVQEVEMLERHTNLE</sequence>
<dbReference type="OrthoDB" id="1915377at2759"/>
<dbReference type="Gene3D" id="3.40.50.10490">
    <property type="entry name" value="Glucose-6-phosphate isomerase like protein, domain 1"/>
    <property type="match status" value="1"/>
</dbReference>
<dbReference type="CDD" id="cd00086">
    <property type="entry name" value="homeodomain"/>
    <property type="match status" value="1"/>
</dbReference>
<keyword evidence="5" id="KW-1185">Reference proteome</keyword>
<name>A0A8S1IMG8_9CHLO</name>
<dbReference type="AlphaFoldDB" id="A0A8S1IMG8"/>
<evidence type="ECO:0000256" key="2">
    <source>
        <dbReference type="SAM" id="MobiDB-lite"/>
    </source>
</evidence>
<accession>A0A8S1IMG8</accession>
<dbReference type="PROSITE" id="PS50071">
    <property type="entry name" value="HOMEOBOX_2"/>
    <property type="match status" value="1"/>
</dbReference>
<evidence type="ECO:0000256" key="1">
    <source>
        <dbReference type="PROSITE-ProRule" id="PRU00108"/>
    </source>
</evidence>
<dbReference type="PANTHER" id="PTHR43443">
    <property type="entry name" value="3-HEXULOSE-6-PHOSPHATE ISOMERASE"/>
    <property type="match status" value="1"/>
</dbReference>
<feature type="region of interest" description="Disordered" evidence="2">
    <location>
        <begin position="13"/>
        <end position="34"/>
    </location>
</feature>
<dbReference type="InterPro" id="IPR046348">
    <property type="entry name" value="SIS_dom_sf"/>
</dbReference>
<dbReference type="SUPFAM" id="SSF53697">
    <property type="entry name" value="SIS domain"/>
    <property type="match status" value="1"/>
</dbReference>
<dbReference type="GO" id="GO:0097367">
    <property type="term" value="F:carbohydrate derivative binding"/>
    <property type="evidence" value="ECO:0007669"/>
    <property type="project" value="InterPro"/>
</dbReference>
<dbReference type="Proteomes" id="UP000708148">
    <property type="component" value="Unassembled WGS sequence"/>
</dbReference>
<evidence type="ECO:0000259" key="3">
    <source>
        <dbReference type="PROSITE" id="PS50071"/>
    </source>
</evidence>
<organism evidence="4 5">
    <name type="scientific">Ostreobium quekettii</name>
    <dbReference type="NCBI Taxonomy" id="121088"/>
    <lineage>
        <taxon>Eukaryota</taxon>
        <taxon>Viridiplantae</taxon>
        <taxon>Chlorophyta</taxon>
        <taxon>core chlorophytes</taxon>
        <taxon>Ulvophyceae</taxon>
        <taxon>TCBD clade</taxon>
        <taxon>Bryopsidales</taxon>
        <taxon>Ostreobineae</taxon>
        <taxon>Ostreobiaceae</taxon>
        <taxon>Ostreobium</taxon>
    </lineage>
</organism>
<feature type="region of interest" description="Disordered" evidence="2">
    <location>
        <begin position="338"/>
        <end position="394"/>
    </location>
</feature>
<gene>
    <name evidence="4" type="ORF">OSTQU699_LOCUS867</name>
</gene>
<dbReference type="SMART" id="SM00389">
    <property type="entry name" value="HOX"/>
    <property type="match status" value="1"/>
</dbReference>
<comment type="subcellular location">
    <subcellularLocation>
        <location evidence="1">Nucleus</location>
    </subcellularLocation>
</comment>
<dbReference type="InterPro" id="IPR017552">
    <property type="entry name" value="PHI/rmpB"/>
</dbReference>
<evidence type="ECO:0000313" key="4">
    <source>
        <dbReference type="EMBL" id="CAD7695506.1"/>
    </source>
</evidence>
<feature type="DNA-binding region" description="Homeobox" evidence="1">
    <location>
        <begin position="282"/>
        <end position="342"/>
    </location>
</feature>
<dbReference type="GO" id="GO:0005634">
    <property type="term" value="C:nucleus"/>
    <property type="evidence" value="ECO:0007669"/>
    <property type="project" value="UniProtKB-SubCell"/>
</dbReference>